<name>A0ABV7H3T0_9BURK</name>
<organism evidence="3 4">
    <name type="scientific">Piscinibacterium candidicorallinum</name>
    <dbReference type="NCBI Taxonomy" id="1793872"/>
    <lineage>
        <taxon>Bacteria</taxon>
        <taxon>Pseudomonadati</taxon>
        <taxon>Pseudomonadota</taxon>
        <taxon>Betaproteobacteria</taxon>
        <taxon>Burkholderiales</taxon>
        <taxon>Piscinibacterium</taxon>
    </lineage>
</organism>
<gene>
    <name evidence="3" type="ORF">ACFOEN_01320</name>
</gene>
<evidence type="ECO:0000256" key="1">
    <source>
        <dbReference type="SAM" id="SignalP"/>
    </source>
</evidence>
<dbReference type="Proteomes" id="UP001595556">
    <property type="component" value="Unassembled WGS sequence"/>
</dbReference>
<comment type="caution">
    <text evidence="3">The sequence shown here is derived from an EMBL/GenBank/DDBJ whole genome shotgun (WGS) entry which is preliminary data.</text>
</comment>
<keyword evidence="1" id="KW-0732">Signal</keyword>
<feature type="domain" description="Apple" evidence="2">
    <location>
        <begin position="40"/>
        <end position="90"/>
    </location>
</feature>
<keyword evidence="4" id="KW-1185">Reference proteome</keyword>
<dbReference type="Gene3D" id="3.50.4.10">
    <property type="entry name" value="Hepatocyte Growth Factor"/>
    <property type="match status" value="1"/>
</dbReference>
<dbReference type="Pfam" id="PF14295">
    <property type="entry name" value="PAN_4"/>
    <property type="match status" value="1"/>
</dbReference>
<feature type="chain" id="PRO_5045848588" evidence="1">
    <location>
        <begin position="31"/>
        <end position="163"/>
    </location>
</feature>
<sequence>MDAINACSRVLRLAVCVLAMFAVAWPAAWAGSRVVREPQVDRPGRDFYQFVMTKPDPEICVAACMGNSRCRAFTYVRPGYQARQAKCYLKDAGTKPVANVNALSGLKIATQSPPPREPDRIETSDAFGQKQFCEMGLMCDVNQVGRWNSAGLGQCQCSPKPRE</sequence>
<dbReference type="SUPFAM" id="SSF57414">
    <property type="entry name" value="Hairpin loop containing domain-like"/>
    <property type="match status" value="1"/>
</dbReference>
<evidence type="ECO:0000313" key="3">
    <source>
        <dbReference type="EMBL" id="MFC3146276.1"/>
    </source>
</evidence>
<accession>A0ABV7H3T0</accession>
<dbReference type="EMBL" id="JBHRTI010000003">
    <property type="protein sequence ID" value="MFC3146276.1"/>
    <property type="molecule type" value="Genomic_DNA"/>
</dbReference>
<feature type="signal peptide" evidence="1">
    <location>
        <begin position="1"/>
        <end position="30"/>
    </location>
</feature>
<dbReference type="RefSeq" id="WP_377300556.1">
    <property type="nucleotide sequence ID" value="NZ_CP180191.1"/>
</dbReference>
<proteinExistence type="predicted"/>
<protein>
    <submittedName>
        <fullName evidence="3">PAN domain-containing protein</fullName>
    </submittedName>
</protein>
<reference evidence="4" key="1">
    <citation type="journal article" date="2019" name="Int. J. Syst. Evol. Microbiol.">
        <title>The Global Catalogue of Microorganisms (GCM) 10K type strain sequencing project: providing services to taxonomists for standard genome sequencing and annotation.</title>
        <authorList>
            <consortium name="The Broad Institute Genomics Platform"/>
            <consortium name="The Broad Institute Genome Sequencing Center for Infectious Disease"/>
            <person name="Wu L."/>
            <person name="Ma J."/>
        </authorList>
    </citation>
    <scope>NUCLEOTIDE SEQUENCE [LARGE SCALE GENOMIC DNA]</scope>
    <source>
        <strain evidence="4">KCTC 52168</strain>
    </source>
</reference>
<dbReference type="InterPro" id="IPR003609">
    <property type="entry name" value="Pan_app"/>
</dbReference>
<evidence type="ECO:0000259" key="2">
    <source>
        <dbReference type="Pfam" id="PF14295"/>
    </source>
</evidence>
<evidence type="ECO:0000313" key="4">
    <source>
        <dbReference type="Proteomes" id="UP001595556"/>
    </source>
</evidence>